<protein>
    <submittedName>
        <fullName evidence="9">MFS transporter</fullName>
    </submittedName>
</protein>
<feature type="transmembrane region" description="Helical" evidence="7">
    <location>
        <begin position="75"/>
        <end position="93"/>
    </location>
</feature>
<dbReference type="InterPro" id="IPR001958">
    <property type="entry name" value="Tet-R_TetA/multi-R_MdtG-like"/>
</dbReference>
<organism evidence="9 10">
    <name type="scientific">Candidatus Blochmannia vicinus</name>
    <name type="common">nom. nud.</name>
    <dbReference type="NCBI Taxonomy" id="251540"/>
    <lineage>
        <taxon>Bacteria</taxon>
        <taxon>Pseudomonadati</taxon>
        <taxon>Pseudomonadota</taxon>
        <taxon>Gammaproteobacteria</taxon>
        <taxon>Enterobacterales</taxon>
        <taxon>Enterobacteriaceae</taxon>
        <taxon>ant endosymbionts</taxon>
        <taxon>Candidatus Blochmanniella</taxon>
    </lineage>
</organism>
<evidence type="ECO:0000256" key="7">
    <source>
        <dbReference type="SAM" id="Phobius"/>
    </source>
</evidence>
<keyword evidence="2" id="KW-0813">Transport</keyword>
<evidence type="ECO:0000256" key="5">
    <source>
        <dbReference type="ARBA" id="ARBA00022989"/>
    </source>
</evidence>
<dbReference type="InterPro" id="IPR050171">
    <property type="entry name" value="MFS_Transporters"/>
</dbReference>
<feature type="transmembrane region" description="Helical" evidence="7">
    <location>
        <begin position="302"/>
        <end position="325"/>
    </location>
</feature>
<comment type="subcellular location">
    <subcellularLocation>
        <location evidence="1">Cell membrane</location>
        <topology evidence="1">Multi-pass membrane protein</topology>
    </subcellularLocation>
</comment>
<dbReference type="InterPro" id="IPR011701">
    <property type="entry name" value="MFS"/>
</dbReference>
<dbReference type="PROSITE" id="PS50850">
    <property type="entry name" value="MFS"/>
    <property type="match status" value="1"/>
</dbReference>
<feature type="transmembrane region" description="Helical" evidence="7">
    <location>
        <begin position="159"/>
        <end position="181"/>
    </location>
</feature>
<keyword evidence="5 7" id="KW-1133">Transmembrane helix</keyword>
<feature type="domain" description="Major facilitator superfamily (MFS) profile" evidence="8">
    <location>
        <begin position="5"/>
        <end position="386"/>
    </location>
</feature>
<dbReference type="Gene3D" id="1.20.1250.20">
    <property type="entry name" value="MFS general substrate transporter like domains"/>
    <property type="match status" value="1"/>
</dbReference>
<dbReference type="RefSeq" id="WP_250248341.1">
    <property type="nucleotide sequence ID" value="NZ_CP097753.1"/>
</dbReference>
<feature type="transmembrane region" description="Helical" evidence="7">
    <location>
        <begin position="249"/>
        <end position="268"/>
    </location>
</feature>
<dbReference type="EMBL" id="CP097753">
    <property type="protein sequence ID" value="URJ27953.1"/>
    <property type="molecule type" value="Genomic_DNA"/>
</dbReference>
<evidence type="ECO:0000259" key="8">
    <source>
        <dbReference type="PROSITE" id="PS50850"/>
    </source>
</evidence>
<evidence type="ECO:0000313" key="9">
    <source>
        <dbReference type="EMBL" id="URJ27953.1"/>
    </source>
</evidence>
<evidence type="ECO:0000256" key="6">
    <source>
        <dbReference type="ARBA" id="ARBA00023136"/>
    </source>
</evidence>
<reference evidence="9" key="1">
    <citation type="submission" date="2022-05" db="EMBL/GenBank/DDBJ databases">
        <title>Impact of host demography and evolutionary history on endosymbiont molecular evolution: a test in carpenter ants (Genus Camponotus) and their Blochmannia endosymbionts.</title>
        <authorList>
            <person name="Manthey J.D."/>
            <person name="Giron J.C."/>
            <person name="Hruska J.P."/>
        </authorList>
    </citation>
    <scope>NUCLEOTIDE SEQUENCE</scope>
    <source>
        <strain evidence="9">C-039</strain>
    </source>
</reference>
<gene>
    <name evidence="9" type="ORF">M9393_02025</name>
</gene>
<keyword evidence="6 7" id="KW-0472">Membrane</keyword>
<evidence type="ECO:0000256" key="4">
    <source>
        <dbReference type="ARBA" id="ARBA00022692"/>
    </source>
</evidence>
<keyword evidence="3" id="KW-1003">Cell membrane</keyword>
<feature type="transmembrane region" description="Helical" evidence="7">
    <location>
        <begin position="337"/>
        <end position="358"/>
    </location>
</feature>
<dbReference type="AlphaFoldDB" id="A0A9Q8X0V1"/>
<evidence type="ECO:0000256" key="2">
    <source>
        <dbReference type="ARBA" id="ARBA00022448"/>
    </source>
</evidence>
<proteinExistence type="predicted"/>
<accession>A0A9Q8X0V1</accession>
<dbReference type="Pfam" id="PF07690">
    <property type="entry name" value="MFS_1"/>
    <property type="match status" value="2"/>
</dbReference>
<feature type="transmembrane region" description="Helical" evidence="7">
    <location>
        <begin position="277"/>
        <end position="296"/>
    </location>
</feature>
<sequence length="386" mass="42289">MTNKELHTILGLGIIFALRMSGVFMVLPVLTIHVSALTGANGYLIGVAIGIYGLMQIIFQLPFGLMSDKIGRKPVIIGGLVLFALGSEIAAVTNNIWGLIVGRALQGSGAISSSLIALLLESVQERHHIKAMAAVGISFGITFATSMIFGPIITDMFGLHGLFHIITILAILAIIFTYIIITPISFCPIKNDENLFVMFDKIKKIFTHSQLIKLNFSIFCVHTILILNFIALPKAIINLGFPLGAHWKIYSIVMITSALTVLMCVICCEGKNYTGKILIICMSILFLSELIMLTNICHYRMFFLGMQLFFIAFNLIEAILPTLINKESPKKYKGTTISIYSVGQFLGVGCGGILGGFLLEIKGIWLILFSALIISILCIVMSYILR</sequence>
<dbReference type="PANTHER" id="PTHR23517:SF2">
    <property type="entry name" value="MULTIDRUG RESISTANCE PROTEIN MDTH"/>
    <property type="match status" value="1"/>
</dbReference>
<evidence type="ECO:0000256" key="3">
    <source>
        <dbReference type="ARBA" id="ARBA00022475"/>
    </source>
</evidence>
<keyword evidence="4 7" id="KW-0812">Transmembrane</keyword>
<feature type="transmembrane region" description="Helical" evidence="7">
    <location>
        <begin position="42"/>
        <end position="63"/>
    </location>
</feature>
<feature type="transmembrane region" description="Helical" evidence="7">
    <location>
        <begin position="132"/>
        <end position="153"/>
    </location>
</feature>
<dbReference type="PRINTS" id="PR01035">
    <property type="entry name" value="TCRTETA"/>
</dbReference>
<dbReference type="PANTHER" id="PTHR23517">
    <property type="entry name" value="RESISTANCE PROTEIN MDTM, PUTATIVE-RELATED-RELATED"/>
    <property type="match status" value="1"/>
</dbReference>
<evidence type="ECO:0000313" key="10">
    <source>
        <dbReference type="Proteomes" id="UP001056209"/>
    </source>
</evidence>
<dbReference type="SUPFAM" id="SSF103473">
    <property type="entry name" value="MFS general substrate transporter"/>
    <property type="match status" value="1"/>
</dbReference>
<feature type="transmembrane region" description="Helical" evidence="7">
    <location>
        <begin position="12"/>
        <end position="36"/>
    </location>
</feature>
<feature type="transmembrane region" description="Helical" evidence="7">
    <location>
        <begin position="364"/>
        <end position="385"/>
    </location>
</feature>
<dbReference type="Proteomes" id="UP001056209">
    <property type="component" value="Chromosome"/>
</dbReference>
<name>A0A9Q8X0V1_9ENTR</name>
<dbReference type="GO" id="GO:0022857">
    <property type="term" value="F:transmembrane transporter activity"/>
    <property type="evidence" value="ECO:0007669"/>
    <property type="project" value="InterPro"/>
</dbReference>
<feature type="transmembrane region" description="Helical" evidence="7">
    <location>
        <begin position="214"/>
        <end position="237"/>
    </location>
</feature>
<dbReference type="GO" id="GO:0005886">
    <property type="term" value="C:plasma membrane"/>
    <property type="evidence" value="ECO:0007669"/>
    <property type="project" value="UniProtKB-SubCell"/>
</dbReference>
<dbReference type="InterPro" id="IPR036259">
    <property type="entry name" value="MFS_trans_sf"/>
</dbReference>
<evidence type="ECO:0000256" key="1">
    <source>
        <dbReference type="ARBA" id="ARBA00004651"/>
    </source>
</evidence>
<dbReference type="InterPro" id="IPR020846">
    <property type="entry name" value="MFS_dom"/>
</dbReference>